<dbReference type="Pfam" id="PF08373">
    <property type="entry name" value="RAP"/>
    <property type="match status" value="1"/>
</dbReference>
<dbReference type="PANTHER" id="PTHR21228">
    <property type="entry name" value="FAST LEU-RICH DOMAIN-CONTAINING"/>
    <property type="match status" value="1"/>
</dbReference>
<feature type="compositionally biased region" description="Low complexity" evidence="1">
    <location>
        <begin position="73"/>
        <end position="88"/>
    </location>
</feature>
<comment type="caution">
    <text evidence="4">The sequence shown here is derived from an EMBL/GenBank/DDBJ whole genome shotgun (WGS) entry which is preliminary data.</text>
</comment>
<dbReference type="eggNOG" id="ENOG502S18V">
    <property type="taxonomic scope" value="Eukaryota"/>
</dbReference>
<dbReference type="InterPro" id="IPR013584">
    <property type="entry name" value="RAP"/>
</dbReference>
<evidence type="ECO:0000313" key="5">
    <source>
        <dbReference type="Proteomes" id="UP000266841"/>
    </source>
</evidence>
<feature type="domain" description="RNA-editing substrate-binding complex 6 protein" evidence="3">
    <location>
        <begin position="670"/>
        <end position="860"/>
    </location>
</feature>
<dbReference type="GO" id="GO:0000963">
    <property type="term" value="P:mitochondrial RNA processing"/>
    <property type="evidence" value="ECO:0007669"/>
    <property type="project" value="TreeGrafter"/>
</dbReference>
<evidence type="ECO:0000259" key="2">
    <source>
        <dbReference type="Pfam" id="PF08373"/>
    </source>
</evidence>
<dbReference type="InterPro" id="IPR058917">
    <property type="entry name" value="RESC6_dom"/>
</dbReference>
<dbReference type="OrthoDB" id="2019031at2759"/>
<reference evidence="4 5" key="1">
    <citation type="journal article" date="2012" name="Genome Biol.">
        <title>Genome and low-iron response of an oceanic diatom adapted to chronic iron limitation.</title>
        <authorList>
            <person name="Lommer M."/>
            <person name="Specht M."/>
            <person name="Roy A.S."/>
            <person name="Kraemer L."/>
            <person name="Andreson R."/>
            <person name="Gutowska M.A."/>
            <person name="Wolf J."/>
            <person name="Bergner S.V."/>
            <person name="Schilhabel M.B."/>
            <person name="Klostermeier U.C."/>
            <person name="Beiko R.G."/>
            <person name="Rosenstiel P."/>
            <person name="Hippler M."/>
            <person name="Laroche J."/>
        </authorList>
    </citation>
    <scope>NUCLEOTIDE SEQUENCE [LARGE SCALE GENOMIC DNA]</scope>
    <source>
        <strain evidence="4 5">CCMP1005</strain>
    </source>
</reference>
<dbReference type="GO" id="GO:0003723">
    <property type="term" value="F:RNA binding"/>
    <property type="evidence" value="ECO:0007669"/>
    <property type="project" value="TreeGrafter"/>
</dbReference>
<feature type="domain" description="RNA-editing substrate-binding complex 6 protein" evidence="3">
    <location>
        <begin position="425"/>
        <end position="643"/>
    </location>
</feature>
<keyword evidence="5" id="KW-1185">Reference proteome</keyword>
<evidence type="ECO:0000313" key="4">
    <source>
        <dbReference type="EMBL" id="EJK56844.1"/>
    </source>
</evidence>
<dbReference type="Proteomes" id="UP000266841">
    <property type="component" value="Unassembled WGS sequence"/>
</dbReference>
<dbReference type="EMBL" id="AGNL01030341">
    <property type="protein sequence ID" value="EJK56844.1"/>
    <property type="molecule type" value="Genomic_DNA"/>
</dbReference>
<feature type="domain" description="RAP" evidence="2">
    <location>
        <begin position="960"/>
        <end position="1015"/>
    </location>
</feature>
<dbReference type="GO" id="GO:0035770">
    <property type="term" value="C:ribonucleoprotein granule"/>
    <property type="evidence" value="ECO:0007669"/>
    <property type="project" value="TreeGrafter"/>
</dbReference>
<organism evidence="4 5">
    <name type="scientific">Thalassiosira oceanica</name>
    <name type="common">Marine diatom</name>
    <dbReference type="NCBI Taxonomy" id="159749"/>
    <lineage>
        <taxon>Eukaryota</taxon>
        <taxon>Sar</taxon>
        <taxon>Stramenopiles</taxon>
        <taxon>Ochrophyta</taxon>
        <taxon>Bacillariophyta</taxon>
        <taxon>Coscinodiscophyceae</taxon>
        <taxon>Thalassiosirophycidae</taxon>
        <taxon>Thalassiosirales</taxon>
        <taxon>Thalassiosiraceae</taxon>
        <taxon>Thalassiosira</taxon>
    </lineage>
</organism>
<accession>K0RWK9</accession>
<name>K0RWK9_THAOC</name>
<protein>
    <submittedName>
        <fullName evidence="4">Uncharacterized protein</fullName>
    </submittedName>
</protein>
<gene>
    <name evidence="4" type="ORF">THAOC_23187</name>
</gene>
<feature type="compositionally biased region" description="Basic and acidic residues" evidence="1">
    <location>
        <begin position="48"/>
        <end position="61"/>
    </location>
</feature>
<dbReference type="Pfam" id="PF26188">
    <property type="entry name" value="RESC6"/>
    <property type="match status" value="2"/>
</dbReference>
<evidence type="ECO:0000259" key="3">
    <source>
        <dbReference type="Pfam" id="PF26188"/>
    </source>
</evidence>
<proteinExistence type="predicted"/>
<dbReference type="GO" id="GO:0044528">
    <property type="term" value="P:regulation of mitochondrial mRNA stability"/>
    <property type="evidence" value="ECO:0007669"/>
    <property type="project" value="TreeGrafter"/>
</dbReference>
<sequence>METMFEVAVQISTADNRTMMQQICQCTRLELASGRLRSRAVRYSLTHQSERDTSGDRDRSHQPPRGHLRRGLSTSSSSFPHRSSRIPSNDARNPFGRTSPPMKEGDRRNRLRDTITTSALSARLQKCKSIPATIQVVHENLECISPRETIQFWGKLSVQLRNNHLSRQTLSDEQRFYLEEIMRFNYGQLRTYKPEEVADIAQMLARCAKNSGIRAFTKDPSASQAVLLYNLIMKNEDLWARIQQQSVGSLDSLPTKQVVGLAWAFGTVISSRSRHSQRDTVDMSHFFRAANMTFSRRGHEFTIKQMGNLAFQCAVARQKIPGLYNSISKEFSARAVNEGRANMADPTSLCMLANAYVKAGHLDKNLFQVIGDAAVPILPTFDARNIANLVHSFAKAEVVPIYEPGKCTLFDMLADSALSKDHDMQPQNIANILWAFAKMKHPSPKLFEELSTDASRRMHDFSAQQLATLAWSLSKYPPESSEVFDVLAAEVVARGLEKVSSQGLVMLAHAFATIGHTQNEEFWSLIVDAAISRASNLWPIECAQLSWSLATVRRKSDELMNGIEKQVLRRIDGYTPQGLASVAWSFSTLGYDVPNLYDALAKRSLQLMEDFSPTDKVLLVLAYSNHTHPHPNLLDAVASNTAAYQLRELSALALFNLSVSYGKSGLSPNDEWMDLLAREIVRRPSSFSPKMIVGIAFAYSTMNYQKPRLFTFLAEQVKSQCQESLEPKELASLVWSFVNIGFLDRGLLAEIAEVLNGKWSELDTQSLANVAWAYSKAQEDRPALYKGISAAAKAGREGFTAQGVSNLLWAFSAAGEVDDDLFEFFAPVSTSLLDEFQPQGIANLAWAYAVANVDDGSLFNADFIGSCTMNLREFDAVGLCQLHLWNMWRHEARREGLPAGMAETCKNAFVHQKKIRQSKLQNTVVGHLRNSGMDVIEEVQVESGYLLDVLLTINGKKIGVEIDGPFHFVGRRQNGATILKRRLVSNVDKIPIISLPYWELNGLDSDVEWASYLNRVLEDKSSCTYN</sequence>
<feature type="region of interest" description="Disordered" evidence="1">
    <location>
        <begin position="44"/>
        <end position="110"/>
    </location>
</feature>
<evidence type="ECO:0000256" key="1">
    <source>
        <dbReference type="SAM" id="MobiDB-lite"/>
    </source>
</evidence>
<dbReference type="OMA" id="HLANITW"/>
<dbReference type="InterPro" id="IPR050870">
    <property type="entry name" value="FAST_kinase"/>
</dbReference>
<dbReference type="AlphaFoldDB" id="K0RWK9"/>
<dbReference type="PANTHER" id="PTHR21228:SF40">
    <property type="entry name" value="LD45607P"/>
    <property type="match status" value="1"/>
</dbReference>
<dbReference type="GO" id="GO:0005759">
    <property type="term" value="C:mitochondrial matrix"/>
    <property type="evidence" value="ECO:0007669"/>
    <property type="project" value="TreeGrafter"/>
</dbReference>